<dbReference type="RefSeq" id="WP_316434587.1">
    <property type="nucleotide sequence ID" value="NZ_CP053586.1"/>
</dbReference>
<sequence length="136" mass="14870">MAPGTEPALTEPLQLLTNAVVLSYFDHFNQANFTAVANLFAVEGQLLPPFESAIVGREAIASYLAAEAKGMKAIPQESTETSLPTGETEVQVIGQVQTPLFSVRVRWQFVLSPDSEIRSARIKLLAALRELLHLKH</sequence>
<name>A0AA96WDB3_9CYAN</name>
<dbReference type="InterPro" id="IPR032710">
    <property type="entry name" value="NTF2-like_dom_sf"/>
</dbReference>
<accession>A0AA96WDB3</accession>
<gene>
    <name evidence="2" type="ORF">HJG54_09210</name>
</gene>
<evidence type="ECO:0000313" key="2">
    <source>
        <dbReference type="EMBL" id="WNZ23019.1"/>
    </source>
</evidence>
<dbReference type="AlphaFoldDB" id="A0AA96WDB3"/>
<protein>
    <submittedName>
        <fullName evidence="2">Nuclear transport factor 2 family protein</fullName>
    </submittedName>
</protein>
<dbReference type="SUPFAM" id="SSF54427">
    <property type="entry name" value="NTF2-like"/>
    <property type="match status" value="1"/>
</dbReference>
<dbReference type="InterPro" id="IPR002075">
    <property type="entry name" value="NTF2_dom"/>
</dbReference>
<evidence type="ECO:0000259" key="1">
    <source>
        <dbReference type="Pfam" id="PF02136"/>
    </source>
</evidence>
<dbReference type="Gene3D" id="3.10.450.50">
    <property type="match status" value="1"/>
</dbReference>
<proteinExistence type="predicted"/>
<feature type="domain" description="Nuclear transport factor 2" evidence="1">
    <location>
        <begin position="17"/>
        <end position="115"/>
    </location>
</feature>
<dbReference type="Pfam" id="PF02136">
    <property type="entry name" value="NTF2"/>
    <property type="match status" value="1"/>
</dbReference>
<dbReference type="EMBL" id="CP053586">
    <property type="protein sequence ID" value="WNZ23019.1"/>
    <property type="molecule type" value="Genomic_DNA"/>
</dbReference>
<reference evidence="2" key="1">
    <citation type="submission" date="2020-05" db="EMBL/GenBank/DDBJ databases">
        <authorList>
            <person name="Zhu T."/>
            <person name="Keshari N."/>
            <person name="Lu X."/>
        </authorList>
    </citation>
    <scope>NUCLEOTIDE SEQUENCE</scope>
    <source>
        <strain evidence="2">NK1-12</strain>
    </source>
</reference>
<organism evidence="2">
    <name type="scientific">Leptolyngbya sp. NK1-12</name>
    <dbReference type="NCBI Taxonomy" id="2547451"/>
    <lineage>
        <taxon>Bacteria</taxon>
        <taxon>Bacillati</taxon>
        <taxon>Cyanobacteriota</taxon>
        <taxon>Cyanophyceae</taxon>
        <taxon>Leptolyngbyales</taxon>
        <taxon>Leptolyngbyaceae</taxon>
        <taxon>Leptolyngbya group</taxon>
        <taxon>Leptolyngbya</taxon>
    </lineage>
</organism>